<evidence type="ECO:0000313" key="3">
    <source>
        <dbReference type="Proteomes" id="UP000729402"/>
    </source>
</evidence>
<reference evidence="2" key="1">
    <citation type="journal article" date="2021" name="bioRxiv">
        <title>Whole Genome Assembly and Annotation of Northern Wild Rice, Zizania palustris L., Supports a Whole Genome Duplication in the Zizania Genus.</title>
        <authorList>
            <person name="Haas M."/>
            <person name="Kono T."/>
            <person name="Macchietto M."/>
            <person name="Millas R."/>
            <person name="McGilp L."/>
            <person name="Shao M."/>
            <person name="Duquette J."/>
            <person name="Hirsch C.N."/>
            <person name="Kimball J."/>
        </authorList>
    </citation>
    <scope>NUCLEOTIDE SEQUENCE</scope>
    <source>
        <tissue evidence="2">Fresh leaf tissue</tissue>
    </source>
</reference>
<keyword evidence="3" id="KW-1185">Reference proteome</keyword>
<feature type="region of interest" description="Disordered" evidence="1">
    <location>
        <begin position="124"/>
        <end position="159"/>
    </location>
</feature>
<feature type="compositionally biased region" description="Basic and acidic residues" evidence="1">
    <location>
        <begin position="10"/>
        <end position="24"/>
    </location>
</feature>
<evidence type="ECO:0000313" key="2">
    <source>
        <dbReference type="EMBL" id="KAG8089030.1"/>
    </source>
</evidence>
<reference evidence="2" key="2">
    <citation type="submission" date="2021-02" db="EMBL/GenBank/DDBJ databases">
        <authorList>
            <person name="Kimball J.A."/>
            <person name="Haas M.W."/>
            <person name="Macchietto M."/>
            <person name="Kono T."/>
            <person name="Duquette J."/>
            <person name="Shao M."/>
        </authorList>
    </citation>
    <scope>NUCLEOTIDE SEQUENCE</scope>
    <source>
        <tissue evidence="2">Fresh leaf tissue</tissue>
    </source>
</reference>
<protein>
    <submittedName>
        <fullName evidence="2">Uncharacterized protein</fullName>
    </submittedName>
</protein>
<organism evidence="2 3">
    <name type="scientific">Zizania palustris</name>
    <name type="common">Northern wild rice</name>
    <dbReference type="NCBI Taxonomy" id="103762"/>
    <lineage>
        <taxon>Eukaryota</taxon>
        <taxon>Viridiplantae</taxon>
        <taxon>Streptophyta</taxon>
        <taxon>Embryophyta</taxon>
        <taxon>Tracheophyta</taxon>
        <taxon>Spermatophyta</taxon>
        <taxon>Magnoliopsida</taxon>
        <taxon>Liliopsida</taxon>
        <taxon>Poales</taxon>
        <taxon>Poaceae</taxon>
        <taxon>BOP clade</taxon>
        <taxon>Oryzoideae</taxon>
        <taxon>Oryzeae</taxon>
        <taxon>Zizaniinae</taxon>
        <taxon>Zizania</taxon>
    </lineage>
</organism>
<proteinExistence type="predicted"/>
<evidence type="ECO:0000256" key="1">
    <source>
        <dbReference type="SAM" id="MobiDB-lite"/>
    </source>
</evidence>
<accession>A0A8J5WFE7</accession>
<feature type="region of interest" description="Disordered" evidence="1">
    <location>
        <begin position="1"/>
        <end position="48"/>
    </location>
</feature>
<feature type="compositionally biased region" description="Polar residues" evidence="1">
    <location>
        <begin position="124"/>
        <end position="144"/>
    </location>
</feature>
<name>A0A8J5WFE7_ZIZPA</name>
<sequence length="159" mass="17170">MNSSRGRLRSHVEDHGPHGFKSDEWLSMEVNDEEREREETKRSRDLSCRGPRVTQVNGWGAIARLRELQNWAGPIQGHQVKSVDCAGLDDLVHRLRRPEASLAYEASTFEASAQASTFKAGAQASTTKAGAQASTSEAGAQASMTEVGAKASMIRSAGS</sequence>
<dbReference type="AlphaFoldDB" id="A0A8J5WFE7"/>
<feature type="compositionally biased region" description="Basic and acidic residues" evidence="1">
    <location>
        <begin position="37"/>
        <end position="47"/>
    </location>
</feature>
<dbReference type="Proteomes" id="UP000729402">
    <property type="component" value="Unassembled WGS sequence"/>
</dbReference>
<comment type="caution">
    <text evidence="2">The sequence shown here is derived from an EMBL/GenBank/DDBJ whole genome shotgun (WGS) entry which is preliminary data.</text>
</comment>
<dbReference type="EMBL" id="JAAALK010000081">
    <property type="protein sequence ID" value="KAG8089030.1"/>
    <property type="molecule type" value="Genomic_DNA"/>
</dbReference>
<gene>
    <name evidence="2" type="ORF">GUJ93_ZPchr0011g28056</name>
</gene>